<dbReference type="InterPro" id="IPR036761">
    <property type="entry name" value="TTHA0802/YceI-like_sf"/>
</dbReference>
<feature type="domain" description="Lipid/polyisoprenoid-binding YceI-like" evidence="3">
    <location>
        <begin position="63"/>
        <end position="227"/>
    </location>
</feature>
<name>A0A060HAZ1_XYLFS</name>
<dbReference type="KEGG" id="xfs:D934_07520"/>
<evidence type="ECO:0000313" key="5">
    <source>
        <dbReference type="Proteomes" id="UP000027215"/>
    </source>
</evidence>
<dbReference type="PANTHER" id="PTHR34406">
    <property type="entry name" value="PROTEIN YCEI"/>
    <property type="match status" value="1"/>
</dbReference>
<dbReference type="RefSeq" id="WP_020851394.1">
    <property type="nucleotide sequence ID" value="NZ_CP006696.1"/>
</dbReference>
<proteinExistence type="predicted"/>
<accession>A0A060HAZ1</accession>
<protein>
    <recommendedName>
        <fullName evidence="3">Lipid/polyisoprenoid-binding YceI-like domain-containing protein</fullName>
    </recommendedName>
</protein>
<dbReference type="PANTHER" id="PTHR34406:SF1">
    <property type="entry name" value="PROTEIN YCEI"/>
    <property type="match status" value="1"/>
</dbReference>
<keyword evidence="2" id="KW-0732">Signal</keyword>
<evidence type="ECO:0000313" key="4">
    <source>
        <dbReference type="EMBL" id="AIC10112.1"/>
    </source>
</evidence>
<feature type="signal peptide" evidence="2">
    <location>
        <begin position="1"/>
        <end position="24"/>
    </location>
</feature>
<dbReference type="Pfam" id="PF04264">
    <property type="entry name" value="YceI"/>
    <property type="match status" value="1"/>
</dbReference>
<dbReference type="InterPro" id="IPR007372">
    <property type="entry name" value="Lipid/polyisoprenoid-bd_YceI"/>
</dbReference>
<organism evidence="4 5">
    <name type="scientific">Xylella fastidiosa subsp. sandyi Ann-1</name>
    <dbReference type="NCBI Taxonomy" id="155920"/>
    <lineage>
        <taxon>Bacteria</taxon>
        <taxon>Pseudomonadati</taxon>
        <taxon>Pseudomonadota</taxon>
        <taxon>Gammaproteobacteria</taxon>
        <taxon>Lysobacterales</taxon>
        <taxon>Lysobacteraceae</taxon>
        <taxon>Xylella</taxon>
    </lineage>
</organism>
<dbReference type="EMBL" id="CP006696">
    <property type="protein sequence ID" value="AIC10112.1"/>
    <property type="molecule type" value="Genomic_DNA"/>
</dbReference>
<dbReference type="Gene3D" id="2.40.128.110">
    <property type="entry name" value="Lipid/polyisoprenoid-binding, YceI-like"/>
    <property type="match status" value="1"/>
</dbReference>
<dbReference type="HOGENOM" id="CLU_071003_1_1_6"/>
<evidence type="ECO:0000256" key="1">
    <source>
        <dbReference type="SAM" id="MobiDB-lite"/>
    </source>
</evidence>
<feature type="region of interest" description="Disordered" evidence="1">
    <location>
        <begin position="30"/>
        <end position="51"/>
    </location>
</feature>
<reference evidence="4 5" key="1">
    <citation type="submission" date="2013-08" db="EMBL/GenBank/DDBJ databases">
        <authorList>
            <person name="Stouthamer R."/>
            <person name="Nunney L."/>
        </authorList>
    </citation>
    <scope>NUCLEOTIDE SEQUENCE [LARGE SCALE GENOMIC DNA]</scope>
    <source>
        <strain evidence="5">ann-1</strain>
    </source>
</reference>
<dbReference type="SUPFAM" id="SSF101874">
    <property type="entry name" value="YceI-like"/>
    <property type="match status" value="1"/>
</dbReference>
<evidence type="ECO:0000259" key="3">
    <source>
        <dbReference type="SMART" id="SM00867"/>
    </source>
</evidence>
<dbReference type="SMART" id="SM00867">
    <property type="entry name" value="YceI"/>
    <property type="match status" value="1"/>
</dbReference>
<dbReference type="PATRIC" id="fig|155920.8.peg.1744"/>
<feature type="compositionally biased region" description="Pro residues" evidence="1">
    <location>
        <begin position="40"/>
        <end position="49"/>
    </location>
</feature>
<gene>
    <name evidence="4" type="ORF">D934_07520</name>
</gene>
<evidence type="ECO:0000256" key="2">
    <source>
        <dbReference type="SAM" id="SignalP"/>
    </source>
</evidence>
<dbReference type="AlphaFoldDB" id="A0A060HAZ1"/>
<dbReference type="Proteomes" id="UP000027215">
    <property type="component" value="Chromosome"/>
</dbReference>
<feature type="chain" id="PRO_5001583438" description="Lipid/polyisoprenoid-binding YceI-like domain-containing protein" evidence="2">
    <location>
        <begin position="25"/>
        <end position="237"/>
    </location>
</feature>
<sequence length="237" mass="25075">MNTTQKLLLLVALTLYMTACSNPAKQPEVASTSAVSEATPSPPVTPPPSAAEQVKPVEAHSGSYTLDSSHTDVLLQWNHFGFSNPSAHFGNAEGTVVYDAADVTKSTVQVTLPLSGLNSFTAKLDEHLKSTDFFDAAKFPSITFKSTKVVSNGTNKLAVTGDLTVKGITKPVTLDVTINGAGEHPMTKKQAIGFDANATIKRSEFGMSAYVPNVSDEIKVRITAEAQLEGAVTTPHQ</sequence>